<keyword evidence="1" id="KW-0472">Membrane</keyword>
<feature type="transmembrane region" description="Helical" evidence="1">
    <location>
        <begin position="189"/>
        <end position="209"/>
    </location>
</feature>
<evidence type="ECO:0000313" key="3">
    <source>
        <dbReference type="EMBL" id="OGZ13412.1"/>
    </source>
</evidence>
<keyword evidence="1" id="KW-0812">Transmembrane</keyword>
<accession>A0A1G2DJ29</accession>
<dbReference type="Pfam" id="PF18920">
    <property type="entry name" value="DUF5671"/>
    <property type="match status" value="1"/>
</dbReference>
<dbReference type="EMBL" id="MHLP01000007">
    <property type="protein sequence ID" value="OGZ13412.1"/>
    <property type="molecule type" value="Genomic_DNA"/>
</dbReference>
<dbReference type="InterPro" id="IPR043728">
    <property type="entry name" value="DUF5671"/>
</dbReference>
<evidence type="ECO:0000313" key="4">
    <source>
        <dbReference type="Proteomes" id="UP000178534"/>
    </source>
</evidence>
<sequence>MEQSSPQVYATERLKAGLSPDAIKQNLLAVGWSEEEANTAIVGGLIALGVPVPPNGARTGHGRLSSTVEVVLNFFSFIALGVVAFALVTLYYQIINYYFPDPLIIRYGGSDVSSEAIHYAIAALIITFPIYVLAVRLWFKRFREDLEKVETKLTKWLTYLILLVSAITIVGDLIAAVFFLLQGEVTPRFFLKALVILILAGMIFGFYFLERKKIQYRRDIPRRTFQTLGWVALGIVLVAIVLGFIVGGSPSTARKSGFDTQRADDLRTIASCVANFGINQKRLPDTLGELSKSGQYAYCLSGMADPETGMPYEYRIVVPSVVVGGVRQGEFELCAEFSLQSESVPIEKNGYGFPPDKWSEHGSGRNCDTETANLERYLDAPLPGESAVPAPAIQSRYY</sequence>
<evidence type="ECO:0000259" key="2">
    <source>
        <dbReference type="Pfam" id="PF18920"/>
    </source>
</evidence>
<gene>
    <name evidence="3" type="ORF">A2942_01010</name>
</gene>
<dbReference type="AlphaFoldDB" id="A0A1G2DJ29"/>
<feature type="transmembrane region" description="Helical" evidence="1">
    <location>
        <begin position="116"/>
        <end position="139"/>
    </location>
</feature>
<keyword evidence="1" id="KW-1133">Transmembrane helix</keyword>
<evidence type="ECO:0000256" key="1">
    <source>
        <dbReference type="SAM" id="Phobius"/>
    </source>
</evidence>
<organism evidence="3 4">
    <name type="scientific">Candidatus Lloydbacteria bacterium RIFCSPLOWO2_01_FULL_50_20</name>
    <dbReference type="NCBI Taxonomy" id="1798665"/>
    <lineage>
        <taxon>Bacteria</taxon>
        <taxon>Candidatus Lloydiibacteriota</taxon>
    </lineage>
</organism>
<name>A0A1G2DJ29_9BACT</name>
<dbReference type="Proteomes" id="UP000178534">
    <property type="component" value="Unassembled WGS sequence"/>
</dbReference>
<feature type="domain" description="DUF5671" evidence="2">
    <location>
        <begin position="72"/>
        <end position="205"/>
    </location>
</feature>
<comment type="caution">
    <text evidence="3">The sequence shown here is derived from an EMBL/GenBank/DDBJ whole genome shotgun (WGS) entry which is preliminary data.</text>
</comment>
<feature type="transmembrane region" description="Helical" evidence="1">
    <location>
        <begin position="159"/>
        <end position="183"/>
    </location>
</feature>
<feature type="transmembrane region" description="Helical" evidence="1">
    <location>
        <begin position="230"/>
        <end position="248"/>
    </location>
</feature>
<dbReference type="STRING" id="1798665.A2942_01010"/>
<reference evidence="3 4" key="1">
    <citation type="journal article" date="2016" name="Nat. Commun.">
        <title>Thousands of microbial genomes shed light on interconnected biogeochemical processes in an aquifer system.</title>
        <authorList>
            <person name="Anantharaman K."/>
            <person name="Brown C.T."/>
            <person name="Hug L.A."/>
            <person name="Sharon I."/>
            <person name="Castelle C.J."/>
            <person name="Probst A.J."/>
            <person name="Thomas B.C."/>
            <person name="Singh A."/>
            <person name="Wilkins M.J."/>
            <person name="Karaoz U."/>
            <person name="Brodie E.L."/>
            <person name="Williams K.H."/>
            <person name="Hubbard S.S."/>
            <person name="Banfield J.F."/>
        </authorList>
    </citation>
    <scope>NUCLEOTIDE SEQUENCE [LARGE SCALE GENOMIC DNA]</scope>
</reference>
<feature type="transmembrane region" description="Helical" evidence="1">
    <location>
        <begin position="70"/>
        <end position="94"/>
    </location>
</feature>
<proteinExistence type="predicted"/>
<protein>
    <recommendedName>
        <fullName evidence="2">DUF5671 domain-containing protein</fullName>
    </recommendedName>
</protein>